<dbReference type="EMBL" id="JACGWK010000113">
    <property type="protein sequence ID" value="KAL0307427.1"/>
    <property type="molecule type" value="Genomic_DNA"/>
</dbReference>
<dbReference type="SUPFAM" id="SSF53098">
    <property type="entry name" value="Ribonuclease H-like"/>
    <property type="match status" value="1"/>
</dbReference>
<gene>
    <name evidence="1" type="ORF">Sangu_3032100</name>
</gene>
<comment type="caution">
    <text evidence="1">The sequence shown here is derived from an EMBL/GenBank/DDBJ whole genome shotgun (WGS) entry which is preliminary data.</text>
</comment>
<organism evidence="1">
    <name type="scientific">Sesamum angustifolium</name>
    <dbReference type="NCBI Taxonomy" id="2727405"/>
    <lineage>
        <taxon>Eukaryota</taxon>
        <taxon>Viridiplantae</taxon>
        <taxon>Streptophyta</taxon>
        <taxon>Embryophyta</taxon>
        <taxon>Tracheophyta</taxon>
        <taxon>Spermatophyta</taxon>
        <taxon>Magnoliopsida</taxon>
        <taxon>eudicotyledons</taxon>
        <taxon>Gunneridae</taxon>
        <taxon>Pentapetalae</taxon>
        <taxon>asterids</taxon>
        <taxon>lamiids</taxon>
        <taxon>Lamiales</taxon>
        <taxon>Pedaliaceae</taxon>
        <taxon>Sesamum</taxon>
    </lineage>
</organism>
<reference evidence="1" key="1">
    <citation type="submission" date="2020-06" db="EMBL/GenBank/DDBJ databases">
        <authorList>
            <person name="Li T."/>
            <person name="Hu X."/>
            <person name="Zhang T."/>
            <person name="Song X."/>
            <person name="Zhang H."/>
            <person name="Dai N."/>
            <person name="Sheng W."/>
            <person name="Hou X."/>
            <person name="Wei L."/>
        </authorList>
    </citation>
    <scope>NUCLEOTIDE SEQUENCE</scope>
    <source>
        <strain evidence="1">G01</strain>
        <tissue evidence="1">Leaf</tissue>
    </source>
</reference>
<dbReference type="InterPro" id="IPR036397">
    <property type="entry name" value="RNaseH_sf"/>
</dbReference>
<dbReference type="PANTHER" id="PTHR45835:SF99">
    <property type="entry name" value="CHROMO DOMAIN-CONTAINING PROTEIN-RELATED"/>
    <property type="match status" value="1"/>
</dbReference>
<dbReference type="GO" id="GO:0003676">
    <property type="term" value="F:nucleic acid binding"/>
    <property type="evidence" value="ECO:0007669"/>
    <property type="project" value="InterPro"/>
</dbReference>
<protein>
    <recommendedName>
        <fullName evidence="2">Integrase catalytic domain-containing protein</fullName>
    </recommendedName>
</protein>
<dbReference type="AlphaFoldDB" id="A0AAW2KK84"/>
<evidence type="ECO:0000313" key="1">
    <source>
        <dbReference type="EMBL" id="KAL0307427.1"/>
    </source>
</evidence>
<dbReference type="Gene3D" id="3.30.420.10">
    <property type="entry name" value="Ribonuclease H-like superfamily/Ribonuclease H"/>
    <property type="match status" value="1"/>
</dbReference>
<dbReference type="PANTHER" id="PTHR45835">
    <property type="entry name" value="YALI0A06105P"/>
    <property type="match status" value="1"/>
</dbReference>
<dbReference type="InterPro" id="IPR012337">
    <property type="entry name" value="RNaseH-like_sf"/>
</dbReference>
<evidence type="ECO:0008006" key="2">
    <source>
        <dbReference type="Google" id="ProtNLM"/>
    </source>
</evidence>
<proteinExistence type="predicted"/>
<accession>A0AAW2KK84</accession>
<name>A0AAW2KK84_9LAMI</name>
<reference evidence="1" key="2">
    <citation type="journal article" date="2024" name="Plant">
        <title>Genomic evolution and insights into agronomic trait innovations of Sesamum species.</title>
        <authorList>
            <person name="Miao H."/>
            <person name="Wang L."/>
            <person name="Qu L."/>
            <person name="Liu H."/>
            <person name="Sun Y."/>
            <person name="Le M."/>
            <person name="Wang Q."/>
            <person name="Wei S."/>
            <person name="Zheng Y."/>
            <person name="Lin W."/>
            <person name="Duan Y."/>
            <person name="Cao H."/>
            <person name="Xiong S."/>
            <person name="Wang X."/>
            <person name="Wei L."/>
            <person name="Li C."/>
            <person name="Ma Q."/>
            <person name="Ju M."/>
            <person name="Zhao R."/>
            <person name="Li G."/>
            <person name="Mu C."/>
            <person name="Tian Q."/>
            <person name="Mei H."/>
            <person name="Zhang T."/>
            <person name="Gao T."/>
            <person name="Zhang H."/>
        </authorList>
    </citation>
    <scope>NUCLEOTIDE SEQUENCE</scope>
    <source>
        <strain evidence="1">G01</strain>
    </source>
</reference>
<sequence length="239" mass="27779">MALRRPRYLHPFGGVILLAKDDIRCQEVYSKVYDLSTLQILYTTTYGYTLAVAHFPPRLGGYQYGFHHAFAIVKWKNSNMVVVDRLSKYAHFVSLPTHFTATSLAASFSKAIYKLHETFLRCFVSEMPHHEARFLHLVEYWYNSMHHSPIGMSPFQALYGRAPPAIVDYVEDAFPIAIVDEFLRHRKDVLAAAKYHLAHARHLMKLQANQHRRDCALNVGDWVILFLQPYRQKSVQFRP</sequence>